<dbReference type="CDD" id="cd01148">
    <property type="entry name" value="TroA_a"/>
    <property type="match status" value="1"/>
</dbReference>
<dbReference type="SUPFAM" id="SSF53807">
    <property type="entry name" value="Helical backbone' metal receptor"/>
    <property type="match status" value="1"/>
</dbReference>
<organism evidence="5 6">
    <name type="scientific">Acrocarpospora pleiomorpha</name>
    <dbReference type="NCBI Taxonomy" id="90975"/>
    <lineage>
        <taxon>Bacteria</taxon>
        <taxon>Bacillati</taxon>
        <taxon>Actinomycetota</taxon>
        <taxon>Actinomycetes</taxon>
        <taxon>Streptosporangiales</taxon>
        <taxon>Streptosporangiaceae</taxon>
        <taxon>Acrocarpospora</taxon>
    </lineage>
</organism>
<feature type="signal peptide" evidence="3">
    <location>
        <begin position="1"/>
        <end position="20"/>
    </location>
</feature>
<dbReference type="PANTHER" id="PTHR30535:SF7">
    <property type="entry name" value="IRON(III) DICITRATE-BINDING PROTEIN"/>
    <property type="match status" value="1"/>
</dbReference>
<dbReference type="PANTHER" id="PTHR30535">
    <property type="entry name" value="VITAMIN B12-BINDING PROTEIN"/>
    <property type="match status" value="1"/>
</dbReference>
<keyword evidence="5" id="KW-0449">Lipoprotein</keyword>
<dbReference type="AlphaFoldDB" id="A0A5M3X9X8"/>
<evidence type="ECO:0000256" key="1">
    <source>
        <dbReference type="ARBA" id="ARBA00008814"/>
    </source>
</evidence>
<dbReference type="Pfam" id="PF01497">
    <property type="entry name" value="Peripla_BP_2"/>
    <property type="match status" value="1"/>
</dbReference>
<dbReference type="PROSITE" id="PS51257">
    <property type="entry name" value="PROKAR_LIPOPROTEIN"/>
    <property type="match status" value="1"/>
</dbReference>
<proteinExistence type="inferred from homology"/>
<sequence length="337" mass="36149">MTGRRPTSLLLALLVTGVLAACGGTSAEEPPAAQASAEQPPATTASTGFPLTLENCGVTTTYEAAPTRAISMNQHATEVMLALGLEKSMIGTAYLDDQMLPEYKAAYDAIKVVAKEYPSYEALLAEEPDFVYGGFGSTFDEKEGRSRTALQEAGIKTYLNVEECAEGAVTMQLMDQEIRNVAKIFGAQDKADPLLTELHGTLASLREKLAGVPPVKLFVYDSGDKTAFTAGGKGIGNEIIKLAGAENIFADVDKVWGDVSFEQVAERAPDWIVIYDYGDEPVDAKKKFLLDNPALKDVPAIKEQRFAVLPLSSVVLGVRAPSAVEALAEQIYADQFR</sequence>
<dbReference type="OrthoDB" id="9797850at2"/>
<keyword evidence="6" id="KW-1185">Reference proteome</keyword>
<dbReference type="RefSeq" id="WP_155343068.1">
    <property type="nucleotide sequence ID" value="NZ_BAAAHM010000011.1"/>
</dbReference>
<feature type="compositionally biased region" description="Low complexity" evidence="2">
    <location>
        <begin position="27"/>
        <end position="47"/>
    </location>
</feature>
<dbReference type="PROSITE" id="PS50983">
    <property type="entry name" value="FE_B12_PBP"/>
    <property type="match status" value="1"/>
</dbReference>
<evidence type="ECO:0000256" key="2">
    <source>
        <dbReference type="SAM" id="MobiDB-lite"/>
    </source>
</evidence>
<protein>
    <submittedName>
        <fullName evidence="5">Lipoprotein</fullName>
    </submittedName>
</protein>
<feature type="region of interest" description="Disordered" evidence="2">
    <location>
        <begin position="27"/>
        <end position="49"/>
    </location>
</feature>
<dbReference type="Proteomes" id="UP000377595">
    <property type="component" value="Unassembled WGS sequence"/>
</dbReference>
<reference evidence="5 6" key="1">
    <citation type="submission" date="2019-10" db="EMBL/GenBank/DDBJ databases">
        <title>Whole genome shotgun sequence of Acrocarpospora pleiomorpha NBRC 16267.</title>
        <authorList>
            <person name="Ichikawa N."/>
            <person name="Kimura A."/>
            <person name="Kitahashi Y."/>
            <person name="Komaki H."/>
            <person name="Oguchi A."/>
        </authorList>
    </citation>
    <scope>NUCLEOTIDE SEQUENCE [LARGE SCALE GENOMIC DNA]</scope>
    <source>
        <strain evidence="5 6">NBRC 16267</strain>
    </source>
</reference>
<keyword evidence="3" id="KW-0732">Signal</keyword>
<evidence type="ECO:0000256" key="3">
    <source>
        <dbReference type="SAM" id="SignalP"/>
    </source>
</evidence>
<dbReference type="Gene3D" id="3.40.50.1980">
    <property type="entry name" value="Nitrogenase molybdenum iron protein domain"/>
    <property type="match status" value="2"/>
</dbReference>
<name>A0A5M3X9X8_9ACTN</name>
<dbReference type="InterPro" id="IPR050902">
    <property type="entry name" value="ABC_Transporter_SBP"/>
</dbReference>
<evidence type="ECO:0000313" key="5">
    <source>
        <dbReference type="EMBL" id="GES17924.1"/>
    </source>
</evidence>
<comment type="similarity">
    <text evidence="1">Belongs to the bacterial solute-binding protein 8 family.</text>
</comment>
<feature type="chain" id="PRO_5039443512" evidence="3">
    <location>
        <begin position="21"/>
        <end position="337"/>
    </location>
</feature>
<comment type="caution">
    <text evidence="5">The sequence shown here is derived from an EMBL/GenBank/DDBJ whole genome shotgun (WGS) entry which is preliminary data.</text>
</comment>
<accession>A0A5M3X9X8</accession>
<evidence type="ECO:0000313" key="6">
    <source>
        <dbReference type="Proteomes" id="UP000377595"/>
    </source>
</evidence>
<evidence type="ECO:0000259" key="4">
    <source>
        <dbReference type="PROSITE" id="PS50983"/>
    </source>
</evidence>
<feature type="domain" description="Fe/B12 periplasmic-binding" evidence="4">
    <location>
        <begin position="68"/>
        <end position="337"/>
    </location>
</feature>
<gene>
    <name evidence="5" type="ORF">Aple_008190</name>
</gene>
<dbReference type="InterPro" id="IPR002491">
    <property type="entry name" value="ABC_transptr_periplasmic_BD"/>
</dbReference>
<dbReference type="EMBL" id="BLAF01000005">
    <property type="protein sequence ID" value="GES17924.1"/>
    <property type="molecule type" value="Genomic_DNA"/>
</dbReference>